<keyword evidence="7" id="KW-0333">Golgi apparatus</keyword>
<dbReference type="EMBL" id="CAKKNE010000005">
    <property type="protein sequence ID" value="CAH0376502.1"/>
    <property type="molecule type" value="Genomic_DNA"/>
</dbReference>
<comment type="subcellular location">
    <subcellularLocation>
        <location evidence="1">Golgi apparatus membrane</location>
        <topology evidence="1">Single-pass type II membrane protein</topology>
    </subcellularLocation>
</comment>
<evidence type="ECO:0000256" key="9">
    <source>
        <dbReference type="ARBA" id="ARBA00023180"/>
    </source>
</evidence>
<evidence type="ECO:0000256" key="3">
    <source>
        <dbReference type="ARBA" id="ARBA00022679"/>
    </source>
</evidence>
<comment type="similarity">
    <text evidence="2">Belongs to the galactose-3-O-sulfotransferase family.</text>
</comment>
<evidence type="ECO:0008006" key="13">
    <source>
        <dbReference type="Google" id="ProtNLM"/>
    </source>
</evidence>
<evidence type="ECO:0000256" key="2">
    <source>
        <dbReference type="ARBA" id="ARBA00008124"/>
    </source>
</evidence>
<keyword evidence="4" id="KW-0812">Transmembrane</keyword>
<evidence type="ECO:0000256" key="10">
    <source>
        <dbReference type="SAM" id="MobiDB-lite"/>
    </source>
</evidence>
<keyword evidence="8" id="KW-0472">Membrane</keyword>
<feature type="compositionally biased region" description="Low complexity" evidence="10">
    <location>
        <begin position="459"/>
        <end position="479"/>
    </location>
</feature>
<evidence type="ECO:0000256" key="7">
    <source>
        <dbReference type="ARBA" id="ARBA00023034"/>
    </source>
</evidence>
<keyword evidence="3" id="KW-0808">Transferase</keyword>
<evidence type="ECO:0000256" key="6">
    <source>
        <dbReference type="ARBA" id="ARBA00022989"/>
    </source>
</evidence>
<dbReference type="InterPro" id="IPR009729">
    <property type="entry name" value="Gal-3-0_sulfotransfrase"/>
</dbReference>
<evidence type="ECO:0000256" key="4">
    <source>
        <dbReference type="ARBA" id="ARBA00022692"/>
    </source>
</evidence>
<name>A0A8J2SXF3_9STRA</name>
<dbReference type="GO" id="GO:0001733">
    <property type="term" value="F:galactosylceramide sulfotransferase activity"/>
    <property type="evidence" value="ECO:0007669"/>
    <property type="project" value="InterPro"/>
</dbReference>
<dbReference type="Proteomes" id="UP000789595">
    <property type="component" value="Unassembled WGS sequence"/>
</dbReference>
<keyword evidence="6" id="KW-1133">Transmembrane helix</keyword>
<evidence type="ECO:0000256" key="5">
    <source>
        <dbReference type="ARBA" id="ARBA00022968"/>
    </source>
</evidence>
<sequence length="493" mass="53615">MRPCIILAAVGAIAAAQEKEARPWLAGFGRTFPCDVLFVKGKKVAGTTLGGVVRRIGKRHGVDFFAPTMPSQVPRDWRSGGRERWVLEEFGRFLTRSKGLVGWGQEQTLSPRKKGLAESSGPLQALAAKALRLTAVRDPVKHAISACTHFGPCGKRSSGGSAYNATSEARLSWVSNDMGTGQMSRFVAHEPDSSQSPADFYHAIFVTDRLDESLVALALSLKLDLEDVLYVSAKTSHTQRRPKTEALDRDFKQGLRRAFYGDQYTNSEPPLPLPRSKRPADFSPDAALYHDAVARLDATIASLPTFEVHLRRFRKMQGRLVEACARGGARRARLGRDAGACLYGDQGCGYRCIDEWAAERAKRLAERRDRGNSPFVDRAREMAREAAAPAPDSPFVDRAREMAREAAAPAPDSPFIDRAREMARGEKRVGTVVTSLLERFRRGGATAASPVATSESASPRVEASRPVAAPAAPAAGAGSVQQSLLDKFRRSAS</sequence>
<reference evidence="11" key="1">
    <citation type="submission" date="2021-11" db="EMBL/GenBank/DDBJ databases">
        <authorList>
            <consortium name="Genoscope - CEA"/>
            <person name="William W."/>
        </authorList>
    </citation>
    <scope>NUCLEOTIDE SEQUENCE</scope>
</reference>
<protein>
    <recommendedName>
        <fullName evidence="13">Sulfotransferase domain-containing protein</fullName>
    </recommendedName>
</protein>
<evidence type="ECO:0000313" key="12">
    <source>
        <dbReference type="Proteomes" id="UP000789595"/>
    </source>
</evidence>
<keyword evidence="9" id="KW-0325">Glycoprotein</keyword>
<comment type="caution">
    <text evidence="11">The sequence shown here is derived from an EMBL/GenBank/DDBJ whole genome shotgun (WGS) entry which is preliminary data.</text>
</comment>
<proteinExistence type="inferred from homology"/>
<accession>A0A8J2SXF3</accession>
<keyword evidence="12" id="KW-1185">Reference proteome</keyword>
<dbReference type="InterPro" id="IPR027417">
    <property type="entry name" value="P-loop_NTPase"/>
</dbReference>
<dbReference type="PANTHER" id="PTHR14647:SF87">
    <property type="entry name" value="PUTATIVE-RELATED"/>
    <property type="match status" value="1"/>
</dbReference>
<evidence type="ECO:0000256" key="1">
    <source>
        <dbReference type="ARBA" id="ARBA00004323"/>
    </source>
</evidence>
<keyword evidence="5" id="KW-0735">Signal-anchor</keyword>
<organism evidence="11 12">
    <name type="scientific">Pelagomonas calceolata</name>
    <dbReference type="NCBI Taxonomy" id="35677"/>
    <lineage>
        <taxon>Eukaryota</taxon>
        <taxon>Sar</taxon>
        <taxon>Stramenopiles</taxon>
        <taxon>Ochrophyta</taxon>
        <taxon>Pelagophyceae</taxon>
        <taxon>Pelagomonadales</taxon>
        <taxon>Pelagomonadaceae</taxon>
        <taxon>Pelagomonas</taxon>
    </lineage>
</organism>
<feature type="region of interest" description="Disordered" evidence="10">
    <location>
        <begin position="442"/>
        <end position="493"/>
    </location>
</feature>
<dbReference type="OrthoDB" id="10627021at2759"/>
<gene>
    <name evidence="11" type="ORF">PECAL_5P10960</name>
</gene>
<dbReference type="PANTHER" id="PTHR14647">
    <property type="entry name" value="GALACTOSE-3-O-SULFOTRANSFERASE"/>
    <property type="match status" value="1"/>
</dbReference>
<evidence type="ECO:0000256" key="8">
    <source>
        <dbReference type="ARBA" id="ARBA00023136"/>
    </source>
</evidence>
<dbReference type="GO" id="GO:0000139">
    <property type="term" value="C:Golgi membrane"/>
    <property type="evidence" value="ECO:0007669"/>
    <property type="project" value="UniProtKB-SubCell"/>
</dbReference>
<evidence type="ECO:0000313" key="11">
    <source>
        <dbReference type="EMBL" id="CAH0376502.1"/>
    </source>
</evidence>
<dbReference type="AlphaFoldDB" id="A0A8J2SXF3"/>
<dbReference type="Gene3D" id="3.40.50.300">
    <property type="entry name" value="P-loop containing nucleotide triphosphate hydrolases"/>
    <property type="match status" value="1"/>
</dbReference>
<dbReference type="GO" id="GO:0009247">
    <property type="term" value="P:glycolipid biosynthetic process"/>
    <property type="evidence" value="ECO:0007669"/>
    <property type="project" value="InterPro"/>
</dbReference>